<evidence type="ECO:0000259" key="4">
    <source>
        <dbReference type="Pfam" id="PF13426"/>
    </source>
</evidence>
<keyword evidence="3" id="KW-0157">Chromophore</keyword>
<keyword evidence="2" id="KW-0288">FMN</keyword>
<comment type="caution">
    <text evidence="5">The sequence shown here is derived from an EMBL/GenBank/DDBJ whole genome shotgun (WGS) entry which is preliminary data.</text>
</comment>
<dbReference type="Gene3D" id="3.30.450.20">
    <property type="entry name" value="PAS domain"/>
    <property type="match status" value="1"/>
</dbReference>
<keyword evidence="1" id="KW-0285">Flavoprotein</keyword>
<organism evidence="5 6">
    <name type="scientific">Mycena rosella</name>
    <name type="common">Pink bonnet</name>
    <name type="synonym">Agaricus rosellus</name>
    <dbReference type="NCBI Taxonomy" id="1033263"/>
    <lineage>
        <taxon>Eukaryota</taxon>
        <taxon>Fungi</taxon>
        <taxon>Dikarya</taxon>
        <taxon>Basidiomycota</taxon>
        <taxon>Agaricomycotina</taxon>
        <taxon>Agaricomycetes</taxon>
        <taxon>Agaricomycetidae</taxon>
        <taxon>Agaricales</taxon>
        <taxon>Marasmiineae</taxon>
        <taxon>Mycenaceae</taxon>
        <taxon>Mycena</taxon>
    </lineage>
</organism>
<sequence>MELTAPQRFVKHKIIQEAHVTLGKANLAAAQGSEGLGDTFVLTNPRLPDHPIVLVSDGFVDVTGYPKAQIIGRNCRFLQGPGTPPECVQRIRDGLNSGKGCTELLLNYRARRNGDPFYCLLCIIPVRDASGTIVYFIGGQTNVTGLLATDRGLGLHGAPSDAQPMQMSPALALFREQAGVLRPAATDPNVRTRGAAGSVSGGGRGAQGGGSGFFRGLFGRGAPAGVGAVRPDGKQVIAGAEAMINGPGARGLQVRNLWFTFACLGIERGAGPICAVPEYV</sequence>
<accession>A0AAD7D5Z7</accession>
<feature type="domain" description="PAS" evidence="4">
    <location>
        <begin position="48"/>
        <end position="144"/>
    </location>
</feature>
<name>A0AAD7D5Z7_MYCRO</name>
<evidence type="ECO:0000313" key="6">
    <source>
        <dbReference type="Proteomes" id="UP001221757"/>
    </source>
</evidence>
<proteinExistence type="predicted"/>
<reference evidence="5" key="1">
    <citation type="submission" date="2023-03" db="EMBL/GenBank/DDBJ databases">
        <title>Massive genome expansion in bonnet fungi (Mycena s.s.) driven by repeated elements and novel gene families across ecological guilds.</title>
        <authorList>
            <consortium name="Lawrence Berkeley National Laboratory"/>
            <person name="Harder C.B."/>
            <person name="Miyauchi S."/>
            <person name="Viragh M."/>
            <person name="Kuo A."/>
            <person name="Thoen E."/>
            <person name="Andreopoulos B."/>
            <person name="Lu D."/>
            <person name="Skrede I."/>
            <person name="Drula E."/>
            <person name="Henrissat B."/>
            <person name="Morin E."/>
            <person name="Kohler A."/>
            <person name="Barry K."/>
            <person name="LaButti K."/>
            <person name="Morin E."/>
            <person name="Salamov A."/>
            <person name="Lipzen A."/>
            <person name="Mereny Z."/>
            <person name="Hegedus B."/>
            <person name="Baldrian P."/>
            <person name="Stursova M."/>
            <person name="Weitz H."/>
            <person name="Taylor A."/>
            <person name="Grigoriev I.V."/>
            <person name="Nagy L.G."/>
            <person name="Martin F."/>
            <person name="Kauserud H."/>
        </authorList>
    </citation>
    <scope>NUCLEOTIDE SEQUENCE</scope>
    <source>
        <strain evidence="5">CBHHK067</strain>
    </source>
</reference>
<evidence type="ECO:0000256" key="1">
    <source>
        <dbReference type="ARBA" id="ARBA00022630"/>
    </source>
</evidence>
<dbReference type="GO" id="GO:0005634">
    <property type="term" value="C:nucleus"/>
    <property type="evidence" value="ECO:0007669"/>
    <property type="project" value="TreeGrafter"/>
</dbReference>
<dbReference type="EMBL" id="JARKIE010000124">
    <property type="protein sequence ID" value="KAJ7680064.1"/>
    <property type="molecule type" value="Genomic_DNA"/>
</dbReference>
<evidence type="ECO:0000256" key="3">
    <source>
        <dbReference type="ARBA" id="ARBA00022991"/>
    </source>
</evidence>
<dbReference type="SUPFAM" id="SSF55785">
    <property type="entry name" value="PYP-like sensor domain (PAS domain)"/>
    <property type="match status" value="1"/>
</dbReference>
<protein>
    <submittedName>
        <fullName evidence="5">PAS domain-containing protein</fullName>
    </submittedName>
</protein>
<dbReference type="Pfam" id="PF13426">
    <property type="entry name" value="PAS_9"/>
    <property type="match status" value="1"/>
</dbReference>
<evidence type="ECO:0000256" key="2">
    <source>
        <dbReference type="ARBA" id="ARBA00022643"/>
    </source>
</evidence>
<dbReference type="NCBIfam" id="TIGR00229">
    <property type="entry name" value="sensory_box"/>
    <property type="match status" value="1"/>
</dbReference>
<dbReference type="PANTHER" id="PTHR47429">
    <property type="entry name" value="PROTEIN TWIN LOV 1"/>
    <property type="match status" value="1"/>
</dbReference>
<dbReference type="AlphaFoldDB" id="A0AAD7D5Z7"/>
<dbReference type="CDD" id="cd00130">
    <property type="entry name" value="PAS"/>
    <property type="match status" value="1"/>
</dbReference>
<evidence type="ECO:0000313" key="5">
    <source>
        <dbReference type="EMBL" id="KAJ7680064.1"/>
    </source>
</evidence>
<dbReference type="InterPro" id="IPR000014">
    <property type="entry name" value="PAS"/>
</dbReference>
<keyword evidence="6" id="KW-1185">Reference proteome</keyword>
<dbReference type="InterPro" id="IPR035965">
    <property type="entry name" value="PAS-like_dom_sf"/>
</dbReference>
<dbReference type="PANTHER" id="PTHR47429:SF2">
    <property type="entry name" value="PROTEIN TWIN LOV 1"/>
    <property type="match status" value="1"/>
</dbReference>
<gene>
    <name evidence="5" type="ORF">B0H17DRAFT_943532</name>
</gene>
<dbReference type="Proteomes" id="UP001221757">
    <property type="component" value="Unassembled WGS sequence"/>
</dbReference>